<feature type="compositionally biased region" description="Low complexity" evidence="1">
    <location>
        <begin position="233"/>
        <end position="242"/>
    </location>
</feature>
<protein>
    <recommendedName>
        <fullName evidence="3">Lipocalin domain-containing protein</fullName>
    </recommendedName>
</protein>
<feature type="transmembrane region" description="Helical" evidence="2">
    <location>
        <begin position="21"/>
        <end position="39"/>
    </location>
</feature>
<dbReference type="PANTHER" id="PTHR37437:SF4">
    <property type="entry name" value="LIPOCALIN-RELATED PROTEIN"/>
    <property type="match status" value="1"/>
</dbReference>
<feature type="compositionally biased region" description="Polar residues" evidence="1">
    <location>
        <begin position="151"/>
        <end position="164"/>
    </location>
</feature>
<gene>
    <name evidence="4" type="ORF">MENT_LOCUS29926</name>
</gene>
<evidence type="ECO:0000256" key="1">
    <source>
        <dbReference type="SAM" id="MobiDB-lite"/>
    </source>
</evidence>
<feature type="compositionally biased region" description="Polar residues" evidence="1">
    <location>
        <begin position="271"/>
        <end position="284"/>
    </location>
</feature>
<feature type="region of interest" description="Disordered" evidence="1">
    <location>
        <begin position="233"/>
        <end position="304"/>
    </location>
</feature>
<dbReference type="Proteomes" id="UP000580250">
    <property type="component" value="Unassembled WGS sequence"/>
</dbReference>
<dbReference type="InterPro" id="IPR012674">
    <property type="entry name" value="Calycin"/>
</dbReference>
<feature type="compositionally biased region" description="Low complexity" evidence="1">
    <location>
        <begin position="285"/>
        <end position="298"/>
    </location>
</feature>
<proteinExistence type="predicted"/>
<dbReference type="AlphaFoldDB" id="A0A6V7VSW9"/>
<keyword evidence="2" id="KW-1133">Transmembrane helix</keyword>
<evidence type="ECO:0000313" key="4">
    <source>
        <dbReference type="EMBL" id="CAD2178015.1"/>
    </source>
</evidence>
<reference evidence="4 5" key="1">
    <citation type="submission" date="2020-08" db="EMBL/GenBank/DDBJ databases">
        <authorList>
            <person name="Koutsovoulos G."/>
            <person name="Danchin GJ E."/>
        </authorList>
    </citation>
    <scope>NUCLEOTIDE SEQUENCE [LARGE SCALE GENOMIC DNA]</scope>
</reference>
<dbReference type="EMBL" id="CAJEWN010000309">
    <property type="protein sequence ID" value="CAD2178015.1"/>
    <property type="molecule type" value="Genomic_DNA"/>
</dbReference>
<accession>A0A6V7VSW9</accession>
<dbReference type="OrthoDB" id="565904at2759"/>
<feature type="compositionally biased region" description="Low complexity" evidence="1">
    <location>
        <begin position="193"/>
        <end position="207"/>
    </location>
</feature>
<dbReference type="InterPro" id="IPR056868">
    <property type="entry name" value="Lipocalin_dom_nem"/>
</dbReference>
<dbReference type="PANTHER" id="PTHR37437">
    <property type="entry name" value="LIPOCALIN-RELATED PROTEIN-RELATED"/>
    <property type="match status" value="1"/>
</dbReference>
<evidence type="ECO:0000259" key="3">
    <source>
        <dbReference type="Pfam" id="PF24976"/>
    </source>
</evidence>
<comment type="caution">
    <text evidence="4">The sequence shown here is derived from an EMBL/GenBank/DDBJ whole genome shotgun (WGS) entry which is preliminary data.</text>
</comment>
<dbReference type="Pfam" id="PF24976">
    <property type="entry name" value="Lipocalin_10"/>
    <property type="match status" value="1"/>
</dbReference>
<dbReference type="Gene3D" id="2.40.128.20">
    <property type="match status" value="1"/>
</dbReference>
<name>A0A6V7VSW9_MELEN</name>
<keyword evidence="2" id="KW-0812">Transmembrane</keyword>
<feature type="domain" description="Lipocalin" evidence="3">
    <location>
        <begin position="455"/>
        <end position="613"/>
    </location>
</feature>
<feature type="region of interest" description="Disordered" evidence="1">
    <location>
        <begin position="146"/>
        <end position="220"/>
    </location>
</feature>
<sequence>MSLLINKQTATNWRTSRREKRIISLRIIIPFIISINIFIKQIRAQHELFNSQNFAPKPTIAPDLAKYFELDGHARELVDTLIAPRPGGYFPEKTYEISNPRPPPATPTETPDQLQQIGKAVEQFLSGGQPNGNDIQLPSGFNQGFSFNGGANKNNLAFQENSNPVHVDDHPRQSPQKSSDDDQLQSAKHSTDSDSSSLPLPQTSPSSIAGIPNDFPKLPKFPMSALPAEIRRQQPQTLRQPLNDLPRFASKPEIPDGGLGLAASLDPIRPNSVSASEPRSSFLTSSASGDSYGDSSADSIDEPAPGGLIGTIMDLFGLNKDGRPQTDASGIGRAVGSLLGGSNSPLPGKQVISNVLYKALTSGSVQSPTNNDSTPANASAALSSLSSMLPANSPLAAAAAALFSSPELNTSTPLTLTQAQQEAIGENLEMIQNLIVQPSSPLCSPKPVVVQDFLLDALMGQWYQVVYSPLVAQSGCSVVSYRKISDVNGGGIGSIFEVFEYSTDGTPYSKPKINSGYGILKQQGELIFRTTAHQEDVDIHVIFVGPLNAKGQYEFVVLSSNCNYPLYVFAREPVEYKQRYETAVMQMLEQKGVINGFSKLLNTVTPVDASTCMFPPNLFAHAGSGFGLTN</sequence>
<organism evidence="4 5">
    <name type="scientific">Meloidogyne enterolobii</name>
    <name type="common">Root-knot nematode worm</name>
    <name type="synonym">Meloidogyne mayaguensis</name>
    <dbReference type="NCBI Taxonomy" id="390850"/>
    <lineage>
        <taxon>Eukaryota</taxon>
        <taxon>Metazoa</taxon>
        <taxon>Ecdysozoa</taxon>
        <taxon>Nematoda</taxon>
        <taxon>Chromadorea</taxon>
        <taxon>Rhabditida</taxon>
        <taxon>Tylenchina</taxon>
        <taxon>Tylenchomorpha</taxon>
        <taxon>Tylenchoidea</taxon>
        <taxon>Meloidogynidae</taxon>
        <taxon>Meloidogyninae</taxon>
        <taxon>Meloidogyne</taxon>
    </lineage>
</organism>
<keyword evidence="2" id="KW-0472">Membrane</keyword>
<evidence type="ECO:0000256" key="2">
    <source>
        <dbReference type="SAM" id="Phobius"/>
    </source>
</evidence>
<dbReference type="SUPFAM" id="SSF50814">
    <property type="entry name" value="Lipocalins"/>
    <property type="match status" value="1"/>
</dbReference>
<evidence type="ECO:0000313" key="5">
    <source>
        <dbReference type="Proteomes" id="UP000580250"/>
    </source>
</evidence>